<dbReference type="InterPro" id="IPR029044">
    <property type="entry name" value="Nucleotide-diphossugar_trans"/>
</dbReference>
<gene>
    <name evidence="1" type="ORF">IAA86_02085</name>
</gene>
<dbReference type="EMBL" id="DVJQ01000018">
    <property type="protein sequence ID" value="HIS73793.1"/>
    <property type="molecule type" value="Genomic_DNA"/>
</dbReference>
<dbReference type="CDD" id="cd02513">
    <property type="entry name" value="CMP-NeuAc_Synthase"/>
    <property type="match status" value="1"/>
</dbReference>
<reference evidence="1" key="1">
    <citation type="submission" date="2020-10" db="EMBL/GenBank/DDBJ databases">
        <authorList>
            <person name="Gilroy R."/>
        </authorList>
    </citation>
    <scope>NUCLEOTIDE SEQUENCE</scope>
    <source>
        <strain evidence="1">CHK152-2871</strain>
    </source>
</reference>
<dbReference type="SUPFAM" id="SSF53448">
    <property type="entry name" value="Nucleotide-diphospho-sugar transferases"/>
    <property type="match status" value="1"/>
</dbReference>
<sequence length="231" mass="26547">MEILAIIPARGGSKGIKRKNLRPICSKPLVAYSIEAGLNSKFITKTVVSTEDDEIAQVSKSFGAQVIKRPMELARDETKTIPVMLHAAKYLEDRENYRPDYVVLLQPTCPLRDANYTDNAFEFYFQKEKEGFDSCFSAFSLGTTHAKWKILHDGKAQGLYDYRTRPRRQDTNEHYQMVCENGAFYVLKYDTMLELNDFIGYNPAIYITKRVVDIDSEEDILCIEKQLMEKG</sequence>
<accession>A0A9D1JY98</accession>
<evidence type="ECO:0000313" key="1">
    <source>
        <dbReference type="EMBL" id="HIS73793.1"/>
    </source>
</evidence>
<dbReference type="Gene3D" id="3.90.550.10">
    <property type="entry name" value="Spore Coat Polysaccharide Biosynthesis Protein SpsA, Chain A"/>
    <property type="match status" value="1"/>
</dbReference>
<dbReference type="GO" id="GO:0008781">
    <property type="term" value="F:N-acylneuraminate cytidylyltransferase activity"/>
    <property type="evidence" value="ECO:0007669"/>
    <property type="project" value="TreeGrafter"/>
</dbReference>
<reference evidence="1" key="2">
    <citation type="journal article" date="2021" name="PeerJ">
        <title>Extensive microbial diversity within the chicken gut microbiome revealed by metagenomics and culture.</title>
        <authorList>
            <person name="Gilroy R."/>
            <person name="Ravi A."/>
            <person name="Getino M."/>
            <person name="Pursley I."/>
            <person name="Horton D.L."/>
            <person name="Alikhan N.F."/>
            <person name="Baker D."/>
            <person name="Gharbi K."/>
            <person name="Hall N."/>
            <person name="Watson M."/>
            <person name="Adriaenssens E.M."/>
            <person name="Foster-Nyarko E."/>
            <person name="Jarju S."/>
            <person name="Secka A."/>
            <person name="Antonio M."/>
            <person name="Oren A."/>
            <person name="Chaudhuri R.R."/>
            <person name="La Ragione R."/>
            <person name="Hildebrand F."/>
            <person name="Pallen M.J."/>
        </authorList>
    </citation>
    <scope>NUCLEOTIDE SEQUENCE</scope>
    <source>
        <strain evidence="1">CHK152-2871</strain>
    </source>
</reference>
<keyword evidence="1" id="KW-0808">Transferase</keyword>
<dbReference type="AlphaFoldDB" id="A0A9D1JY98"/>
<protein>
    <submittedName>
        <fullName evidence="1">Acylneuraminate cytidylyltransferase family protein</fullName>
    </submittedName>
</protein>
<dbReference type="PANTHER" id="PTHR21485">
    <property type="entry name" value="HAD SUPERFAMILY MEMBERS CMAS AND KDSC"/>
    <property type="match status" value="1"/>
</dbReference>
<proteinExistence type="predicted"/>
<dbReference type="Pfam" id="PF02348">
    <property type="entry name" value="CTP_transf_3"/>
    <property type="match status" value="1"/>
</dbReference>
<keyword evidence="1" id="KW-0548">Nucleotidyltransferase</keyword>
<organism evidence="1 2">
    <name type="scientific">Candidatus Galligastranaerophilus intestinavium</name>
    <dbReference type="NCBI Taxonomy" id="2840836"/>
    <lineage>
        <taxon>Bacteria</taxon>
        <taxon>Candidatus Galligastranaerophilus</taxon>
    </lineage>
</organism>
<name>A0A9D1JY98_9BACT</name>
<dbReference type="InterPro" id="IPR050793">
    <property type="entry name" value="CMP-NeuNAc_synthase"/>
</dbReference>
<evidence type="ECO:0000313" key="2">
    <source>
        <dbReference type="Proteomes" id="UP000886865"/>
    </source>
</evidence>
<dbReference type="Proteomes" id="UP000886865">
    <property type="component" value="Unassembled WGS sequence"/>
</dbReference>
<dbReference type="PANTHER" id="PTHR21485:SF3">
    <property type="entry name" value="N-ACYLNEURAMINATE CYTIDYLYLTRANSFERASE"/>
    <property type="match status" value="1"/>
</dbReference>
<comment type="caution">
    <text evidence="1">The sequence shown here is derived from an EMBL/GenBank/DDBJ whole genome shotgun (WGS) entry which is preliminary data.</text>
</comment>
<dbReference type="InterPro" id="IPR003329">
    <property type="entry name" value="Cytidylyl_trans"/>
</dbReference>